<evidence type="ECO:0000313" key="3">
    <source>
        <dbReference type="Proteomes" id="UP000779900"/>
    </source>
</evidence>
<proteinExistence type="inferred from homology"/>
<dbReference type="Proteomes" id="UP000779900">
    <property type="component" value="Unassembled WGS sequence"/>
</dbReference>
<protein>
    <recommendedName>
        <fullName evidence="4">Type II toxin-antitoxin system Phd/YefM family antitoxin</fullName>
    </recommendedName>
</protein>
<evidence type="ECO:0000256" key="1">
    <source>
        <dbReference type="ARBA" id="ARBA00009981"/>
    </source>
</evidence>
<dbReference type="InterPro" id="IPR036165">
    <property type="entry name" value="YefM-like_sf"/>
</dbReference>
<dbReference type="EMBL" id="VGIR01000193">
    <property type="protein sequence ID" value="MBM3332976.1"/>
    <property type="molecule type" value="Genomic_DNA"/>
</dbReference>
<dbReference type="SUPFAM" id="SSF143120">
    <property type="entry name" value="YefM-like"/>
    <property type="match status" value="1"/>
</dbReference>
<gene>
    <name evidence="2" type="ORF">FJY68_14210</name>
</gene>
<reference evidence="2" key="1">
    <citation type="submission" date="2019-03" db="EMBL/GenBank/DDBJ databases">
        <title>Lake Tanganyika Metagenome-Assembled Genomes (MAGs).</title>
        <authorList>
            <person name="Tran P."/>
        </authorList>
    </citation>
    <scope>NUCLEOTIDE SEQUENCE</scope>
    <source>
        <strain evidence="2">K_DeepCast_150m_m2_040</strain>
    </source>
</reference>
<evidence type="ECO:0000313" key="2">
    <source>
        <dbReference type="EMBL" id="MBM3332976.1"/>
    </source>
</evidence>
<accession>A0A937XJZ7</accession>
<comment type="caution">
    <text evidence="2">The sequence shown here is derived from an EMBL/GenBank/DDBJ whole genome shotgun (WGS) entry which is preliminary data.</text>
</comment>
<organism evidence="2 3">
    <name type="scientific">candidate division WOR-3 bacterium</name>
    <dbReference type="NCBI Taxonomy" id="2052148"/>
    <lineage>
        <taxon>Bacteria</taxon>
        <taxon>Bacteria division WOR-3</taxon>
    </lineage>
</organism>
<comment type="similarity">
    <text evidence="1">Belongs to the phD/YefM antitoxin family.</text>
</comment>
<name>A0A937XJZ7_UNCW3</name>
<sequence>MAVTRNRFIVDRKGKRVSVVVPVDEYEELLEDLHDLAVVAERRNEPAVPFASVKKRLKAGGLLPR</sequence>
<evidence type="ECO:0008006" key="4">
    <source>
        <dbReference type="Google" id="ProtNLM"/>
    </source>
</evidence>
<dbReference type="AlphaFoldDB" id="A0A937XJZ7"/>